<gene>
    <name evidence="2" type="ORF">S01H1_85451</name>
</gene>
<protein>
    <submittedName>
        <fullName evidence="2">Uncharacterized protein</fullName>
    </submittedName>
</protein>
<dbReference type="EMBL" id="BARS01058695">
    <property type="protein sequence ID" value="GAG50427.1"/>
    <property type="molecule type" value="Genomic_DNA"/>
</dbReference>
<evidence type="ECO:0000313" key="2">
    <source>
        <dbReference type="EMBL" id="GAG50427.1"/>
    </source>
</evidence>
<proteinExistence type="predicted"/>
<accession>X0YUQ8</accession>
<feature type="non-terminal residue" evidence="2">
    <location>
        <position position="1"/>
    </location>
</feature>
<sequence>SPGALPGPAEPTLSQPKHAAGAGLGPQALATELALHIAPQRYDDLVLLVAQTAAVQLDPQRRAYWQAVYDAFTR</sequence>
<organism evidence="2">
    <name type="scientific">marine sediment metagenome</name>
    <dbReference type="NCBI Taxonomy" id="412755"/>
    <lineage>
        <taxon>unclassified sequences</taxon>
        <taxon>metagenomes</taxon>
        <taxon>ecological metagenomes</taxon>
    </lineage>
</organism>
<name>X0YUQ8_9ZZZZ</name>
<dbReference type="AlphaFoldDB" id="X0YUQ8"/>
<comment type="caution">
    <text evidence="2">The sequence shown here is derived from an EMBL/GenBank/DDBJ whole genome shotgun (WGS) entry which is preliminary data.</text>
</comment>
<feature type="region of interest" description="Disordered" evidence="1">
    <location>
        <begin position="1"/>
        <end position="23"/>
    </location>
</feature>
<evidence type="ECO:0000256" key="1">
    <source>
        <dbReference type="SAM" id="MobiDB-lite"/>
    </source>
</evidence>
<reference evidence="2" key="1">
    <citation type="journal article" date="2014" name="Front. Microbiol.">
        <title>High frequency of phylogenetically diverse reductive dehalogenase-homologous genes in deep subseafloor sedimentary metagenomes.</title>
        <authorList>
            <person name="Kawai M."/>
            <person name="Futagami T."/>
            <person name="Toyoda A."/>
            <person name="Takaki Y."/>
            <person name="Nishi S."/>
            <person name="Hori S."/>
            <person name="Arai W."/>
            <person name="Tsubouchi T."/>
            <person name="Morono Y."/>
            <person name="Uchiyama I."/>
            <person name="Ito T."/>
            <person name="Fujiyama A."/>
            <person name="Inagaki F."/>
            <person name="Takami H."/>
        </authorList>
    </citation>
    <scope>NUCLEOTIDE SEQUENCE</scope>
    <source>
        <strain evidence="2">Expedition CK06-06</strain>
    </source>
</reference>